<dbReference type="CDD" id="cd00085">
    <property type="entry name" value="HNHc"/>
    <property type="match status" value="1"/>
</dbReference>
<dbReference type="RefSeq" id="WP_015701667.1">
    <property type="nucleotide sequence ID" value="NZ_CP082856.1"/>
</dbReference>
<name>Q9L8N1_HAEIF</name>
<dbReference type="AlphaFoldDB" id="Q9L8N1"/>
<proteinExistence type="predicted"/>
<dbReference type="EMBL" id="AF198256">
    <property type="protein sequence ID" value="AAF27359.1"/>
    <property type="molecule type" value="Genomic_DNA"/>
</dbReference>
<protein>
    <submittedName>
        <fullName evidence="2">Phage phi-105 holin-like protein</fullName>
    </submittedName>
</protein>
<reference evidence="2" key="1">
    <citation type="journal article" date="2000" name="Infect. Immun.">
        <title>Identification and genetic characterization of Haemophilus influenzae genetic island 1.</title>
        <authorList>
            <person name="Chang C.C."/>
            <person name="Gilsdorf J.R."/>
            <person name="DiRita V.J."/>
            <person name="Marrs C.F."/>
        </authorList>
    </citation>
    <scope>NUCLEOTIDE SEQUENCE</scope>
    <source>
        <strain evidence="2">Eagan</strain>
    </source>
</reference>
<evidence type="ECO:0000313" key="2">
    <source>
        <dbReference type="EMBL" id="AAF27359.1"/>
    </source>
</evidence>
<dbReference type="Gene3D" id="1.10.30.50">
    <property type="match status" value="1"/>
</dbReference>
<organism evidence="2">
    <name type="scientific">Haemophilus influenzae</name>
    <dbReference type="NCBI Taxonomy" id="727"/>
    <lineage>
        <taxon>Bacteria</taxon>
        <taxon>Pseudomonadati</taxon>
        <taxon>Pseudomonadota</taxon>
        <taxon>Gammaproteobacteria</taxon>
        <taxon>Pasteurellales</taxon>
        <taxon>Pasteurellaceae</taxon>
        <taxon>Haemophilus</taxon>
    </lineage>
</organism>
<dbReference type="InterPro" id="IPR002711">
    <property type="entry name" value="HNH"/>
</dbReference>
<dbReference type="GO" id="GO:0004519">
    <property type="term" value="F:endonuclease activity"/>
    <property type="evidence" value="ECO:0007669"/>
    <property type="project" value="InterPro"/>
</dbReference>
<dbReference type="Pfam" id="PF01844">
    <property type="entry name" value="HNH"/>
    <property type="match status" value="1"/>
</dbReference>
<sequence>MPYQPLRRCSYPGCRNKVKAGRCEEHKPKDTRPSSSARGYDHKWSKYRAQYLKHHPLCVMCLEQGKYTPATVIDHIKPVENGQADPLFWVASNHQPLCRDCHSYKTRVIDQRGFGAKKDGNPSNIIKQ</sequence>
<accession>Q9L8N1</accession>
<dbReference type="SMART" id="SM00507">
    <property type="entry name" value="HNHc"/>
    <property type="match status" value="1"/>
</dbReference>
<feature type="domain" description="HNH nuclease" evidence="1">
    <location>
        <begin position="46"/>
        <end position="103"/>
    </location>
</feature>
<evidence type="ECO:0000259" key="1">
    <source>
        <dbReference type="SMART" id="SM00507"/>
    </source>
</evidence>
<dbReference type="GO" id="GO:0008270">
    <property type="term" value="F:zinc ion binding"/>
    <property type="evidence" value="ECO:0007669"/>
    <property type="project" value="InterPro"/>
</dbReference>
<dbReference type="InterPro" id="IPR003615">
    <property type="entry name" value="HNH_nuc"/>
</dbReference>
<dbReference type="GO" id="GO:0003676">
    <property type="term" value="F:nucleic acid binding"/>
    <property type="evidence" value="ECO:0007669"/>
    <property type="project" value="InterPro"/>
</dbReference>